<keyword evidence="1" id="KW-0479">Metal-binding</keyword>
<dbReference type="HOGENOM" id="CLU_045558_0_0_1"/>
<dbReference type="AlphaFoldDB" id="A0A067TE10"/>
<dbReference type="STRING" id="685588.A0A067TE10"/>
<evidence type="ECO:0000256" key="1">
    <source>
        <dbReference type="ARBA" id="ARBA00022723"/>
    </source>
</evidence>
<dbReference type="Pfam" id="PF20179">
    <property type="entry name" value="MSS51_C"/>
    <property type="match status" value="1"/>
</dbReference>
<organism evidence="6 7">
    <name type="scientific">Galerina marginata (strain CBS 339.88)</name>
    <dbReference type="NCBI Taxonomy" id="685588"/>
    <lineage>
        <taxon>Eukaryota</taxon>
        <taxon>Fungi</taxon>
        <taxon>Dikarya</taxon>
        <taxon>Basidiomycota</taxon>
        <taxon>Agaricomycotina</taxon>
        <taxon>Agaricomycetes</taxon>
        <taxon>Agaricomycetidae</taxon>
        <taxon>Agaricales</taxon>
        <taxon>Agaricineae</taxon>
        <taxon>Strophariaceae</taxon>
        <taxon>Galerina</taxon>
    </lineage>
</organism>
<evidence type="ECO:0000313" key="6">
    <source>
        <dbReference type="EMBL" id="KDR78139.1"/>
    </source>
</evidence>
<dbReference type="Gene3D" id="6.10.140.2220">
    <property type="match status" value="1"/>
</dbReference>
<evidence type="ECO:0000256" key="2">
    <source>
        <dbReference type="ARBA" id="ARBA00022771"/>
    </source>
</evidence>
<sequence>MQKNSGRMPNILASKGQACHYCFKETSVELPLKRCSRCLHVCYCGPACQNADWKEHKGLCKAFKAFEADHCHDVLAQYMFLDEDEESGVVTKVDQLNNCLDRVVTKTMHGLEMILRRPLRVDERNIVGWEPRCLACGRSDSVFQIESSLRQRAPQSSGLRRCPDCLSSFYCSEEHWNAVKGKHQHGPCKDGRDNLSHCEMNKFILEDIRFAEAVVVASKSPTEFEWAPERTLPAWSSLRGVEWSDFAPALAESFHHLPADERALLPRLRAASESLSMPMTILWGLELLNSNDTWTKADTLNIHVIGAADQELRKGRIFEEILHRMPLIRTLKMTFCGPELQGMTGPFPSQKDMPTCPQCLRDRRKIVYAYQPKTYHDYITSQGTKYTKPDLAIAFNSGCSQEEVQSWQRTLLALAQQGVPAVFTAFNQEEAVAEAELLRKAGATLHSELGPRRNPWGSLLSKTEPNKVTGFYSLNGWLAGGFR</sequence>
<dbReference type="OrthoDB" id="432970at2759"/>
<reference evidence="7" key="1">
    <citation type="journal article" date="2014" name="Proc. Natl. Acad. Sci. U.S.A.">
        <title>Extensive sampling of basidiomycete genomes demonstrates inadequacy of the white-rot/brown-rot paradigm for wood decay fungi.</title>
        <authorList>
            <person name="Riley R."/>
            <person name="Salamov A.A."/>
            <person name="Brown D.W."/>
            <person name="Nagy L.G."/>
            <person name="Floudas D."/>
            <person name="Held B.W."/>
            <person name="Levasseur A."/>
            <person name="Lombard V."/>
            <person name="Morin E."/>
            <person name="Otillar R."/>
            <person name="Lindquist E.A."/>
            <person name="Sun H."/>
            <person name="LaButti K.M."/>
            <person name="Schmutz J."/>
            <person name="Jabbour D."/>
            <person name="Luo H."/>
            <person name="Baker S.E."/>
            <person name="Pisabarro A.G."/>
            <person name="Walton J.D."/>
            <person name="Blanchette R.A."/>
            <person name="Henrissat B."/>
            <person name="Martin F."/>
            <person name="Cullen D."/>
            <person name="Hibbett D.S."/>
            <person name="Grigoriev I.V."/>
        </authorList>
    </citation>
    <scope>NUCLEOTIDE SEQUENCE [LARGE SCALE GENOMIC DNA]</scope>
    <source>
        <strain evidence="7">CBS 339.88</strain>
    </source>
</reference>
<dbReference type="InterPro" id="IPR002893">
    <property type="entry name" value="Znf_MYND"/>
</dbReference>
<dbReference type="Proteomes" id="UP000027222">
    <property type="component" value="Unassembled WGS sequence"/>
</dbReference>
<dbReference type="Pfam" id="PF01753">
    <property type="entry name" value="zf-MYND"/>
    <property type="match status" value="1"/>
</dbReference>
<dbReference type="EMBL" id="KL142375">
    <property type="protein sequence ID" value="KDR78139.1"/>
    <property type="molecule type" value="Genomic_DNA"/>
</dbReference>
<dbReference type="PROSITE" id="PS01360">
    <property type="entry name" value="ZF_MYND_1"/>
    <property type="match status" value="1"/>
</dbReference>
<proteinExistence type="predicted"/>
<name>A0A067TE10_GALM3</name>
<evidence type="ECO:0000256" key="4">
    <source>
        <dbReference type="PROSITE-ProRule" id="PRU00134"/>
    </source>
</evidence>
<feature type="domain" description="MYND-type" evidence="5">
    <location>
        <begin position="19"/>
        <end position="60"/>
    </location>
</feature>
<evidence type="ECO:0000256" key="3">
    <source>
        <dbReference type="ARBA" id="ARBA00022833"/>
    </source>
</evidence>
<dbReference type="SUPFAM" id="SSF144232">
    <property type="entry name" value="HIT/MYND zinc finger-like"/>
    <property type="match status" value="1"/>
</dbReference>
<dbReference type="GO" id="GO:0008270">
    <property type="term" value="F:zinc ion binding"/>
    <property type="evidence" value="ECO:0007669"/>
    <property type="project" value="UniProtKB-KW"/>
</dbReference>
<evidence type="ECO:0000313" key="7">
    <source>
        <dbReference type="Proteomes" id="UP000027222"/>
    </source>
</evidence>
<dbReference type="PANTHER" id="PTHR28069:SF2">
    <property type="entry name" value="GH20023P"/>
    <property type="match status" value="1"/>
</dbReference>
<dbReference type="PROSITE" id="PS50865">
    <property type="entry name" value="ZF_MYND_2"/>
    <property type="match status" value="1"/>
</dbReference>
<evidence type="ECO:0000259" key="5">
    <source>
        <dbReference type="PROSITE" id="PS50865"/>
    </source>
</evidence>
<keyword evidence="2 4" id="KW-0863">Zinc-finger</keyword>
<keyword evidence="3" id="KW-0862">Zinc</keyword>
<dbReference type="PANTHER" id="PTHR28069">
    <property type="entry name" value="GH20023P"/>
    <property type="match status" value="1"/>
</dbReference>
<keyword evidence="7" id="KW-1185">Reference proteome</keyword>
<gene>
    <name evidence="6" type="ORF">GALMADRAFT_94674</name>
</gene>
<accession>A0A067TE10</accession>
<protein>
    <recommendedName>
        <fullName evidence="5">MYND-type domain-containing protein</fullName>
    </recommendedName>
</protein>
<dbReference type="InterPro" id="IPR046824">
    <property type="entry name" value="Mss51-like_C"/>
</dbReference>